<keyword evidence="5" id="KW-1185">Reference proteome</keyword>
<keyword evidence="1" id="KW-0611">Plant defense</keyword>
<reference evidence="4 5" key="1">
    <citation type="journal article" date="2023" name="Plants (Basel)">
        <title>Bridging the Gap: Combining Genomics and Transcriptomics Approaches to Understand Stylosanthes scabra, an Orphan Legume from the Brazilian Caatinga.</title>
        <authorList>
            <person name="Ferreira-Neto J.R.C."/>
            <person name="da Silva M.D."/>
            <person name="Binneck E."/>
            <person name="de Melo N.F."/>
            <person name="da Silva R.H."/>
            <person name="de Melo A.L.T.M."/>
            <person name="Pandolfi V."/>
            <person name="Bustamante F.O."/>
            <person name="Brasileiro-Vidal A.C."/>
            <person name="Benko-Iseppon A.M."/>
        </authorList>
    </citation>
    <scope>NUCLEOTIDE SEQUENCE [LARGE SCALE GENOMIC DNA]</scope>
    <source>
        <tissue evidence="4">Leaves</tissue>
    </source>
</reference>
<evidence type="ECO:0000259" key="3">
    <source>
        <dbReference type="Pfam" id="PF23286"/>
    </source>
</evidence>
<accession>A0ABU6Z980</accession>
<dbReference type="SUPFAM" id="SSF52047">
    <property type="entry name" value="RNI-like"/>
    <property type="match status" value="1"/>
</dbReference>
<dbReference type="InterPro" id="IPR050715">
    <property type="entry name" value="LRR-SigEffector_domain"/>
</dbReference>
<evidence type="ECO:0000313" key="4">
    <source>
        <dbReference type="EMBL" id="MED6218482.1"/>
    </source>
</evidence>
<dbReference type="InterPro" id="IPR032675">
    <property type="entry name" value="LRR_dom_sf"/>
</dbReference>
<evidence type="ECO:0000256" key="2">
    <source>
        <dbReference type="SAM" id="MobiDB-lite"/>
    </source>
</evidence>
<dbReference type="PANTHER" id="PTHR45752">
    <property type="entry name" value="LEUCINE-RICH REPEAT-CONTAINING"/>
    <property type="match status" value="1"/>
</dbReference>
<dbReference type="InterPro" id="IPR058546">
    <property type="entry name" value="RPS4B/Roq1-like_LRR"/>
</dbReference>
<feature type="compositionally biased region" description="Acidic residues" evidence="2">
    <location>
        <begin position="388"/>
        <end position="403"/>
    </location>
</feature>
<organism evidence="4 5">
    <name type="scientific">Stylosanthes scabra</name>
    <dbReference type="NCBI Taxonomy" id="79078"/>
    <lineage>
        <taxon>Eukaryota</taxon>
        <taxon>Viridiplantae</taxon>
        <taxon>Streptophyta</taxon>
        <taxon>Embryophyta</taxon>
        <taxon>Tracheophyta</taxon>
        <taxon>Spermatophyta</taxon>
        <taxon>Magnoliopsida</taxon>
        <taxon>eudicotyledons</taxon>
        <taxon>Gunneridae</taxon>
        <taxon>Pentapetalae</taxon>
        <taxon>rosids</taxon>
        <taxon>fabids</taxon>
        <taxon>Fabales</taxon>
        <taxon>Fabaceae</taxon>
        <taxon>Papilionoideae</taxon>
        <taxon>50 kb inversion clade</taxon>
        <taxon>dalbergioids sensu lato</taxon>
        <taxon>Dalbergieae</taxon>
        <taxon>Pterocarpus clade</taxon>
        <taxon>Stylosanthes</taxon>
    </lineage>
</organism>
<dbReference type="EMBL" id="JASCZI010271963">
    <property type="protein sequence ID" value="MED6218482.1"/>
    <property type="molecule type" value="Genomic_DNA"/>
</dbReference>
<comment type="caution">
    <text evidence="4">The sequence shown here is derived from an EMBL/GenBank/DDBJ whole genome shotgun (WGS) entry which is preliminary data.</text>
</comment>
<dbReference type="Pfam" id="PF23286">
    <property type="entry name" value="LRR_13"/>
    <property type="match status" value="1"/>
</dbReference>
<feature type="region of interest" description="Disordered" evidence="2">
    <location>
        <begin position="379"/>
        <end position="403"/>
    </location>
</feature>
<proteinExistence type="predicted"/>
<dbReference type="PANTHER" id="PTHR45752:SF171">
    <property type="entry name" value="TMV RESISTANCE PROTEIN N-LIKE"/>
    <property type="match status" value="1"/>
</dbReference>
<evidence type="ECO:0000256" key="1">
    <source>
        <dbReference type="ARBA" id="ARBA00022821"/>
    </source>
</evidence>
<evidence type="ECO:0000313" key="5">
    <source>
        <dbReference type="Proteomes" id="UP001341840"/>
    </source>
</evidence>
<name>A0ABU6Z980_9FABA</name>
<protein>
    <recommendedName>
        <fullName evidence="3">Disease resistance protein RPS4B/Roq1-like leucine-rich repeats domain-containing protein</fullName>
    </recommendedName>
</protein>
<gene>
    <name evidence="4" type="ORF">PIB30_026954</name>
</gene>
<feature type="domain" description="Disease resistance protein RPS4B/Roq1-like leucine-rich repeats" evidence="3">
    <location>
        <begin position="1"/>
        <end position="178"/>
    </location>
</feature>
<dbReference type="Gene3D" id="3.80.10.10">
    <property type="entry name" value="Ribonuclease Inhibitor"/>
    <property type="match status" value="1"/>
</dbReference>
<sequence>MDEPLKVCLKATAIQELPDSSVDLVGLYYLDMTGCEKLVYLPSSLFTLTKFVTLKVGGCPQLGGSFARFRESLSTAAECRPSNLETLDFSHASLCDEDIHVITQSFPKLEVLNASSNNFVSIPAACIQQSSYLTSLDLSYCLDLHEIPELPSSVRKVDARHCSSLSANTSSMLWSQVRKEINKLQVVMPTANKEIPQWWDHHGNFQDSTQYPTFEARGKFPVVALAFVFGKMNYQSVELHLSIDSRDVHFAHRPWHNFTVAEDHVLMCDLRVLFSDEEWKTLDACVGHDDEWKTVEVKFVPNIIPVQWGVYVYKEETSMKDIDLWSVDEERSSRYNPVHSRKKRLSSSEELAIIASFSESLQTVVENLKRLMAPREEDQCLSLMQQDRDEEDEGDEGESDMEA</sequence>
<dbReference type="Proteomes" id="UP001341840">
    <property type="component" value="Unassembled WGS sequence"/>
</dbReference>